<reference evidence="2" key="1">
    <citation type="journal article" date="2020" name="Stud. Mycol.">
        <title>101 Dothideomycetes genomes: a test case for predicting lifestyles and emergence of pathogens.</title>
        <authorList>
            <person name="Haridas S."/>
            <person name="Albert R."/>
            <person name="Binder M."/>
            <person name="Bloem J."/>
            <person name="Labutti K."/>
            <person name="Salamov A."/>
            <person name="Andreopoulos B."/>
            <person name="Baker S."/>
            <person name="Barry K."/>
            <person name="Bills G."/>
            <person name="Bluhm B."/>
            <person name="Cannon C."/>
            <person name="Castanera R."/>
            <person name="Culley D."/>
            <person name="Daum C."/>
            <person name="Ezra D."/>
            <person name="Gonzalez J."/>
            <person name="Henrissat B."/>
            <person name="Kuo A."/>
            <person name="Liang C."/>
            <person name="Lipzen A."/>
            <person name="Lutzoni F."/>
            <person name="Magnuson J."/>
            <person name="Mondo S."/>
            <person name="Nolan M."/>
            <person name="Ohm R."/>
            <person name="Pangilinan J."/>
            <person name="Park H.-J."/>
            <person name="Ramirez L."/>
            <person name="Alfaro M."/>
            <person name="Sun H."/>
            <person name="Tritt A."/>
            <person name="Yoshinaga Y."/>
            <person name="Zwiers L.-H."/>
            <person name="Turgeon B."/>
            <person name="Goodwin S."/>
            <person name="Spatafora J."/>
            <person name="Crous P."/>
            <person name="Grigoriev I."/>
        </authorList>
    </citation>
    <scope>NUCLEOTIDE SEQUENCE</scope>
    <source>
        <strain evidence="2">CBS 121167</strain>
    </source>
</reference>
<feature type="compositionally biased region" description="Pro residues" evidence="1">
    <location>
        <begin position="325"/>
        <end position="334"/>
    </location>
</feature>
<accession>A0A6A6AY76</accession>
<gene>
    <name evidence="2" type="ORF">K452DRAFT_116775</name>
</gene>
<keyword evidence="3" id="KW-1185">Reference proteome</keyword>
<protein>
    <submittedName>
        <fullName evidence="2">Uncharacterized protein</fullName>
    </submittedName>
</protein>
<feature type="compositionally biased region" description="Basic and acidic residues" evidence="1">
    <location>
        <begin position="77"/>
        <end position="95"/>
    </location>
</feature>
<feature type="compositionally biased region" description="Polar residues" evidence="1">
    <location>
        <begin position="1"/>
        <end position="26"/>
    </location>
</feature>
<feature type="compositionally biased region" description="Basic and acidic residues" evidence="1">
    <location>
        <begin position="292"/>
        <end position="304"/>
    </location>
</feature>
<feature type="region of interest" description="Disordered" evidence="1">
    <location>
        <begin position="169"/>
        <end position="271"/>
    </location>
</feature>
<feature type="compositionally biased region" description="Low complexity" evidence="1">
    <location>
        <begin position="232"/>
        <end position="244"/>
    </location>
</feature>
<feature type="compositionally biased region" description="Basic and acidic residues" evidence="1">
    <location>
        <begin position="381"/>
        <end position="418"/>
    </location>
</feature>
<proteinExistence type="predicted"/>
<dbReference type="Proteomes" id="UP000799438">
    <property type="component" value="Unassembled WGS sequence"/>
</dbReference>
<feature type="compositionally biased region" description="Basic residues" evidence="1">
    <location>
        <begin position="37"/>
        <end position="47"/>
    </location>
</feature>
<feature type="region of interest" description="Disordered" evidence="1">
    <location>
        <begin position="1"/>
        <end position="153"/>
    </location>
</feature>
<dbReference type="GeneID" id="54292600"/>
<sequence length="445" mass="49045">MVGCSSTNSCFLSGTSGTRSPLSNSPGMPGFDTSRQCPKRSPRKRTSQTRALLDRSSSPDVSTPEARTPPTSPQRAKTGEYWDRRVMELAEREAARQANSSSPCRQSPYRPGQQTNVLEDIISSYGGIPDSPTIRPVPSPIPEDVTPSSSTFDFGFPLERDRVDSAHDIGGFTPALAPPPRILSKESPPIAHYRLIPRCQGLRKEGQTLASPVPIKESSKKPAKSSKKSPGKNKTQPSPKSRQCPPRPPRPDNAPVEDLSPTAPPVIRIVRKPVAPLKLSAPIRLVTEDEEAKPADEKKEKEKALLPPCRPSRSGSLATAAPLTPTMPPEPIPSLSPVHNASYALQQTVSVFEDEDDDDEKAKLIDYVRWTLHASKNSFSVDREKKDREKKDKGKEEEAKRDHKRDSNDESESGNDKPPRRRRRSTIRQAITRVLRCGSTTPEEK</sequence>
<evidence type="ECO:0000256" key="1">
    <source>
        <dbReference type="SAM" id="MobiDB-lite"/>
    </source>
</evidence>
<dbReference type="OrthoDB" id="3929515at2759"/>
<organism evidence="2 3">
    <name type="scientific">Aplosporella prunicola CBS 121167</name>
    <dbReference type="NCBI Taxonomy" id="1176127"/>
    <lineage>
        <taxon>Eukaryota</taxon>
        <taxon>Fungi</taxon>
        <taxon>Dikarya</taxon>
        <taxon>Ascomycota</taxon>
        <taxon>Pezizomycotina</taxon>
        <taxon>Dothideomycetes</taxon>
        <taxon>Dothideomycetes incertae sedis</taxon>
        <taxon>Botryosphaeriales</taxon>
        <taxon>Aplosporellaceae</taxon>
        <taxon>Aplosporella</taxon>
    </lineage>
</organism>
<dbReference type="EMBL" id="ML995510">
    <property type="protein sequence ID" value="KAF2136892.1"/>
    <property type="molecule type" value="Genomic_DNA"/>
</dbReference>
<feature type="region of interest" description="Disordered" evidence="1">
    <location>
        <begin position="286"/>
        <end position="337"/>
    </location>
</feature>
<feature type="compositionally biased region" description="Basic residues" evidence="1">
    <location>
        <begin position="221"/>
        <end position="231"/>
    </location>
</feature>
<evidence type="ECO:0000313" key="2">
    <source>
        <dbReference type="EMBL" id="KAF2136892.1"/>
    </source>
</evidence>
<feature type="region of interest" description="Disordered" evidence="1">
    <location>
        <begin position="376"/>
        <end position="445"/>
    </location>
</feature>
<dbReference type="AlphaFoldDB" id="A0A6A6AY76"/>
<evidence type="ECO:0000313" key="3">
    <source>
        <dbReference type="Proteomes" id="UP000799438"/>
    </source>
</evidence>
<name>A0A6A6AY76_9PEZI</name>
<dbReference type="RefSeq" id="XP_033392610.1">
    <property type="nucleotide sequence ID" value="XM_033535106.1"/>
</dbReference>